<feature type="domain" description="NmrA-like" evidence="3">
    <location>
        <begin position="10"/>
        <end position="270"/>
    </location>
</feature>
<keyword evidence="2" id="KW-0521">NADP</keyword>
<dbReference type="AlphaFoldDB" id="A0A8H3A2B6"/>
<comment type="similarity">
    <text evidence="1">Belongs to the NmrA-type oxidoreductase family.</text>
</comment>
<dbReference type="SUPFAM" id="SSF51735">
    <property type="entry name" value="NAD(P)-binding Rossmann-fold domains"/>
    <property type="match status" value="1"/>
</dbReference>
<gene>
    <name evidence="4" type="ORF">RDB_LOCUS32930</name>
</gene>
<comment type="caution">
    <text evidence="4">The sequence shown here is derived from an EMBL/GenBank/DDBJ whole genome shotgun (WGS) entry which is preliminary data.</text>
</comment>
<evidence type="ECO:0000256" key="2">
    <source>
        <dbReference type="ARBA" id="ARBA00022857"/>
    </source>
</evidence>
<dbReference type="CDD" id="cd05251">
    <property type="entry name" value="NmrA_like_SDR_a"/>
    <property type="match status" value="1"/>
</dbReference>
<dbReference type="Gene3D" id="3.90.25.10">
    <property type="entry name" value="UDP-galactose 4-epimerase, domain 1"/>
    <property type="match status" value="1"/>
</dbReference>
<reference evidence="4" key="1">
    <citation type="submission" date="2021-01" db="EMBL/GenBank/DDBJ databases">
        <authorList>
            <person name="Kaushik A."/>
        </authorList>
    </citation>
    <scope>NUCLEOTIDE SEQUENCE</scope>
    <source>
        <strain evidence="4">AG1-1C</strain>
    </source>
</reference>
<evidence type="ECO:0000313" key="4">
    <source>
        <dbReference type="EMBL" id="CAE6379460.1"/>
    </source>
</evidence>
<evidence type="ECO:0000256" key="1">
    <source>
        <dbReference type="ARBA" id="ARBA00006328"/>
    </source>
</evidence>
<dbReference type="Gene3D" id="3.40.50.720">
    <property type="entry name" value="NAD(P)-binding Rossmann-like Domain"/>
    <property type="match status" value="1"/>
</dbReference>
<dbReference type="EMBL" id="CAJMWS010000210">
    <property type="protein sequence ID" value="CAE6379460.1"/>
    <property type="molecule type" value="Genomic_DNA"/>
</dbReference>
<proteinExistence type="inferred from homology"/>
<dbReference type="InterPro" id="IPR008030">
    <property type="entry name" value="NmrA-like"/>
</dbReference>
<sequence>MACQAEPTIIVRALTRKPMSFRAKELVRAGATVVEADFGNITSLYNAFEGCYGAFGLTDYYEAFEEERQHGINIVDAAKATKLKHLVMSTVSPLVDSLKDTPVCAYKYQIHTYLAKSGVPYTAFTPSFYYSNIFLFDILTKGANGNWVMNFPFPSDIPIPCVSPEDIGAYALAVFASPSEWIGENIWLCNELISLRECVETFAEVTGFTVKVYDECTREDFLALKDEPYVLGIWPVFKFFIDNHDQNYSYASPALAQRLYPKKQTWKDFLTKYREVPIPQPVAIECYHTRERFGDP</sequence>
<accession>A0A8H3A2B6</accession>
<dbReference type="Pfam" id="PF05368">
    <property type="entry name" value="NmrA"/>
    <property type="match status" value="1"/>
</dbReference>
<dbReference type="InterPro" id="IPR051164">
    <property type="entry name" value="NmrA-like_oxidored"/>
</dbReference>
<evidence type="ECO:0000313" key="5">
    <source>
        <dbReference type="Proteomes" id="UP000663846"/>
    </source>
</evidence>
<evidence type="ECO:0000259" key="3">
    <source>
        <dbReference type="Pfam" id="PF05368"/>
    </source>
</evidence>
<dbReference type="InterPro" id="IPR036291">
    <property type="entry name" value="NAD(P)-bd_dom_sf"/>
</dbReference>
<name>A0A8H3A2B6_9AGAM</name>
<dbReference type="Proteomes" id="UP000663846">
    <property type="component" value="Unassembled WGS sequence"/>
</dbReference>
<organism evidence="4 5">
    <name type="scientific">Rhizoctonia solani</name>
    <dbReference type="NCBI Taxonomy" id="456999"/>
    <lineage>
        <taxon>Eukaryota</taxon>
        <taxon>Fungi</taxon>
        <taxon>Dikarya</taxon>
        <taxon>Basidiomycota</taxon>
        <taxon>Agaricomycotina</taxon>
        <taxon>Agaricomycetes</taxon>
        <taxon>Cantharellales</taxon>
        <taxon>Ceratobasidiaceae</taxon>
        <taxon>Rhizoctonia</taxon>
    </lineage>
</organism>
<dbReference type="GO" id="GO:0005634">
    <property type="term" value="C:nucleus"/>
    <property type="evidence" value="ECO:0007669"/>
    <property type="project" value="TreeGrafter"/>
</dbReference>
<dbReference type="PANTHER" id="PTHR42748">
    <property type="entry name" value="NITROGEN METABOLITE REPRESSION PROTEIN NMRA FAMILY MEMBER"/>
    <property type="match status" value="1"/>
</dbReference>
<protein>
    <recommendedName>
        <fullName evidence="3">NmrA-like domain-containing protein</fullName>
    </recommendedName>
</protein>
<dbReference type="PANTHER" id="PTHR42748:SF7">
    <property type="entry name" value="NMRA LIKE REDOX SENSOR 1-RELATED"/>
    <property type="match status" value="1"/>
</dbReference>